<evidence type="ECO:0000256" key="1">
    <source>
        <dbReference type="ARBA" id="ARBA00006484"/>
    </source>
</evidence>
<dbReference type="PRINTS" id="PR00080">
    <property type="entry name" value="SDRFAMILY"/>
</dbReference>
<dbReference type="CDD" id="cd05233">
    <property type="entry name" value="SDR_c"/>
    <property type="match status" value="1"/>
</dbReference>
<evidence type="ECO:0000256" key="2">
    <source>
        <dbReference type="ARBA" id="ARBA00023002"/>
    </source>
</evidence>
<dbReference type="SUPFAM" id="SSF51735">
    <property type="entry name" value="NAD(P)-binding Rossmann-fold domains"/>
    <property type="match status" value="1"/>
</dbReference>
<name>A0A944CPB8_9BACI</name>
<proteinExistence type="inferred from homology"/>
<comment type="caution">
    <text evidence="4">The sequence shown here is derived from an EMBL/GenBank/DDBJ whole genome shotgun (WGS) entry which is preliminary data.</text>
</comment>
<protein>
    <submittedName>
        <fullName evidence="4">SDR family NAD(P)-dependent oxidoreductase</fullName>
    </submittedName>
</protein>
<dbReference type="PRINTS" id="PR00081">
    <property type="entry name" value="GDHRDH"/>
</dbReference>
<keyword evidence="2" id="KW-0560">Oxidoreductase</keyword>
<dbReference type="PANTHER" id="PTHR42901">
    <property type="entry name" value="ALCOHOL DEHYDROGENASE"/>
    <property type="match status" value="1"/>
</dbReference>
<sequence length="255" mass="27395">MNKTALITGATSGLGYEFAGLFAEDGYDLVLVARNKTKMEEIQNQYPNLNVTVITKDLSEPDAAKEVYEEVKAAGITIDTLVNNAGFGLMGKFEELDILKQSEMIRLNITALTELTHYFLPDLKGNTHKARILNVASTAAFQPGPLMAVYYATKAYVLSLSEALAEELAGTNVTVTTLCPGATKTNFAAIANVENTKMFSGAMSSEEVAKQGYQALMAGKRVVITGSVNKIGAYTAKFLPRSLAAKIAKYVAKEA</sequence>
<dbReference type="Pfam" id="PF00106">
    <property type="entry name" value="adh_short"/>
    <property type="match status" value="1"/>
</dbReference>
<dbReference type="EMBL" id="QTKX01000003">
    <property type="protein sequence ID" value="MBS8266375.1"/>
    <property type="molecule type" value="Genomic_DNA"/>
</dbReference>
<dbReference type="GO" id="GO:0016491">
    <property type="term" value="F:oxidoreductase activity"/>
    <property type="evidence" value="ECO:0007669"/>
    <property type="project" value="UniProtKB-KW"/>
</dbReference>
<evidence type="ECO:0000313" key="5">
    <source>
        <dbReference type="Proteomes" id="UP000761411"/>
    </source>
</evidence>
<dbReference type="Gene3D" id="3.40.50.720">
    <property type="entry name" value="NAD(P)-binding Rossmann-like Domain"/>
    <property type="match status" value="1"/>
</dbReference>
<gene>
    <name evidence="4" type="ORF">DYI25_18285</name>
</gene>
<dbReference type="InterPro" id="IPR002347">
    <property type="entry name" value="SDR_fam"/>
</dbReference>
<dbReference type="RefSeq" id="WP_213371638.1">
    <property type="nucleotide sequence ID" value="NZ_QTKX01000003.1"/>
</dbReference>
<keyword evidence="5" id="KW-1185">Reference proteome</keyword>
<comment type="similarity">
    <text evidence="1 3">Belongs to the short-chain dehydrogenases/reductases (SDR) family.</text>
</comment>
<dbReference type="PANTHER" id="PTHR42901:SF1">
    <property type="entry name" value="ALCOHOL DEHYDROGENASE"/>
    <property type="match status" value="1"/>
</dbReference>
<dbReference type="PIRSF" id="PIRSF000126">
    <property type="entry name" value="11-beta-HSD1"/>
    <property type="match status" value="1"/>
</dbReference>
<reference evidence="4 5" key="1">
    <citation type="journal article" date="2021" name="Microorganisms">
        <title>Bacterial Dimethylsulfoniopropionate Biosynthesis in the East China Sea.</title>
        <authorList>
            <person name="Liu J."/>
            <person name="Zhang Y."/>
            <person name="Liu J."/>
            <person name="Zhong H."/>
            <person name="Williams B.T."/>
            <person name="Zheng Y."/>
            <person name="Curson A.R.J."/>
            <person name="Sun C."/>
            <person name="Sun H."/>
            <person name="Song D."/>
            <person name="Wagner Mackenzie B."/>
            <person name="Bermejo Martinez A."/>
            <person name="Todd J.D."/>
            <person name="Zhang X.H."/>
        </authorList>
    </citation>
    <scope>NUCLEOTIDE SEQUENCE [LARGE SCALE GENOMIC DNA]</scope>
    <source>
        <strain evidence="4 5">ESS08</strain>
    </source>
</reference>
<evidence type="ECO:0000256" key="3">
    <source>
        <dbReference type="RuleBase" id="RU000363"/>
    </source>
</evidence>
<dbReference type="InterPro" id="IPR036291">
    <property type="entry name" value="NAD(P)-bd_dom_sf"/>
</dbReference>
<dbReference type="Proteomes" id="UP000761411">
    <property type="component" value="Unassembled WGS sequence"/>
</dbReference>
<organism evidence="4 5">
    <name type="scientific">Mesobacillus boroniphilus</name>
    <dbReference type="NCBI Taxonomy" id="308892"/>
    <lineage>
        <taxon>Bacteria</taxon>
        <taxon>Bacillati</taxon>
        <taxon>Bacillota</taxon>
        <taxon>Bacilli</taxon>
        <taxon>Bacillales</taxon>
        <taxon>Bacillaceae</taxon>
        <taxon>Mesobacillus</taxon>
    </lineage>
</organism>
<accession>A0A944CPB8</accession>
<dbReference type="AlphaFoldDB" id="A0A944CPB8"/>
<evidence type="ECO:0000313" key="4">
    <source>
        <dbReference type="EMBL" id="MBS8266375.1"/>
    </source>
</evidence>